<keyword evidence="5" id="KW-0547">Nucleotide-binding</keyword>
<dbReference type="EMBL" id="JAQFWQ010000064">
    <property type="protein sequence ID" value="MDA2812999.1"/>
    <property type="molecule type" value="Genomic_DNA"/>
</dbReference>
<evidence type="ECO:0000256" key="4">
    <source>
        <dbReference type="ARBA" id="ARBA00022679"/>
    </source>
</evidence>
<name>A0ABT4U7R5_9ACTN</name>
<feature type="region of interest" description="Disordered" evidence="9">
    <location>
        <begin position="185"/>
        <end position="204"/>
    </location>
</feature>
<dbReference type="PANTHER" id="PTHR24421">
    <property type="entry name" value="NITRATE/NITRITE SENSOR PROTEIN NARX-RELATED"/>
    <property type="match status" value="1"/>
</dbReference>
<keyword evidence="10" id="KW-0732">Signal</keyword>
<dbReference type="Gene3D" id="3.30.565.10">
    <property type="entry name" value="Histidine kinase-like ATPase, C-terminal domain"/>
    <property type="match status" value="1"/>
</dbReference>
<dbReference type="Gene3D" id="1.20.5.1930">
    <property type="match status" value="1"/>
</dbReference>
<feature type="chain" id="PRO_5045721808" description="histidine kinase" evidence="10">
    <location>
        <begin position="18"/>
        <end position="257"/>
    </location>
</feature>
<evidence type="ECO:0000256" key="10">
    <source>
        <dbReference type="SAM" id="SignalP"/>
    </source>
</evidence>
<dbReference type="Proteomes" id="UP001527866">
    <property type="component" value="Unassembled WGS sequence"/>
</dbReference>
<keyword evidence="13" id="KW-1185">Reference proteome</keyword>
<comment type="catalytic activity">
    <reaction evidence="1">
        <text>ATP + protein L-histidine = ADP + protein N-phospho-L-histidine.</text>
        <dbReference type="EC" id="2.7.13.3"/>
    </reaction>
</comment>
<dbReference type="SUPFAM" id="SSF55874">
    <property type="entry name" value="ATPase domain of HSP90 chaperone/DNA topoisomerase II/histidine kinase"/>
    <property type="match status" value="1"/>
</dbReference>
<keyword evidence="4" id="KW-0808">Transferase</keyword>
<dbReference type="InterPro" id="IPR011712">
    <property type="entry name" value="Sig_transdc_His_kin_sub3_dim/P"/>
</dbReference>
<evidence type="ECO:0000256" key="6">
    <source>
        <dbReference type="ARBA" id="ARBA00022777"/>
    </source>
</evidence>
<evidence type="ECO:0000256" key="1">
    <source>
        <dbReference type="ARBA" id="ARBA00000085"/>
    </source>
</evidence>
<dbReference type="RefSeq" id="WP_270687773.1">
    <property type="nucleotide sequence ID" value="NZ_JAQFWQ010000064.1"/>
</dbReference>
<dbReference type="PANTHER" id="PTHR24421:SF10">
    <property type="entry name" value="NITRATE_NITRITE SENSOR PROTEIN NARQ"/>
    <property type="match status" value="1"/>
</dbReference>
<evidence type="ECO:0000313" key="13">
    <source>
        <dbReference type="Proteomes" id="UP001527866"/>
    </source>
</evidence>
<keyword evidence="6 12" id="KW-0418">Kinase</keyword>
<evidence type="ECO:0000256" key="8">
    <source>
        <dbReference type="ARBA" id="ARBA00023012"/>
    </source>
</evidence>
<dbReference type="InterPro" id="IPR050482">
    <property type="entry name" value="Sensor_HK_TwoCompSys"/>
</dbReference>
<evidence type="ECO:0000256" key="5">
    <source>
        <dbReference type="ARBA" id="ARBA00022741"/>
    </source>
</evidence>
<dbReference type="GO" id="GO:0016301">
    <property type="term" value="F:kinase activity"/>
    <property type="evidence" value="ECO:0007669"/>
    <property type="project" value="UniProtKB-KW"/>
</dbReference>
<protein>
    <recommendedName>
        <fullName evidence="2">histidine kinase</fullName>
        <ecNumber evidence="2">2.7.13.3</ecNumber>
    </recommendedName>
</protein>
<gene>
    <name evidence="12" type="ORF">O4J56_20305</name>
</gene>
<evidence type="ECO:0000256" key="7">
    <source>
        <dbReference type="ARBA" id="ARBA00022840"/>
    </source>
</evidence>
<organism evidence="12 13">
    <name type="scientific">Nocardiopsis endophytica</name>
    <dbReference type="NCBI Taxonomy" id="3018445"/>
    <lineage>
        <taxon>Bacteria</taxon>
        <taxon>Bacillati</taxon>
        <taxon>Actinomycetota</taxon>
        <taxon>Actinomycetes</taxon>
        <taxon>Streptosporangiales</taxon>
        <taxon>Nocardiopsidaceae</taxon>
        <taxon>Nocardiopsis</taxon>
    </lineage>
</organism>
<dbReference type="Pfam" id="PF07730">
    <property type="entry name" value="HisKA_3"/>
    <property type="match status" value="1"/>
</dbReference>
<keyword evidence="7" id="KW-0067">ATP-binding</keyword>
<feature type="domain" description="Signal transduction histidine kinase subgroup 3 dimerisation and phosphoacceptor" evidence="11">
    <location>
        <begin position="39"/>
        <end position="93"/>
    </location>
</feature>
<reference evidence="12 13" key="1">
    <citation type="submission" date="2023-01" db="EMBL/GenBank/DDBJ databases">
        <title>Draft genome sequence of Nocardiopsis sp. RSe5-2 isolated from halophytes.</title>
        <authorList>
            <person name="Duangmal K."/>
            <person name="Chantavorakit T."/>
        </authorList>
    </citation>
    <scope>NUCLEOTIDE SEQUENCE [LARGE SCALE GENOMIC DNA]</scope>
    <source>
        <strain evidence="12 13">RSe5-2</strain>
    </source>
</reference>
<evidence type="ECO:0000256" key="2">
    <source>
        <dbReference type="ARBA" id="ARBA00012438"/>
    </source>
</evidence>
<sequence length="257" mass="25795">MWSILLAAGGAAAAAAAAARATGARRVAAALEEDRRRDRARLSRQLHDAVGHGLTLISLHARRADGDAEALRAVDEEARRTMEAMAAIMASLRDGAACGSPAAGGGGEHGPPPEERIRRCVADLRRAGVRVRLDLEPGGLPLAPGPSRVAERVVREAVLNGAKHAPGRPVRVRVAVGGHVQISVSVPQGRPGESGPPGTGTGLSGLAETVADTGGVLLHGAVPQGGHLLIARIPAAGPARPVAAAAPAAALASGGTR</sequence>
<dbReference type="CDD" id="cd16917">
    <property type="entry name" value="HATPase_UhpB-NarQ-NarX-like"/>
    <property type="match status" value="1"/>
</dbReference>
<dbReference type="EC" id="2.7.13.3" evidence="2"/>
<evidence type="ECO:0000259" key="11">
    <source>
        <dbReference type="Pfam" id="PF07730"/>
    </source>
</evidence>
<evidence type="ECO:0000313" key="12">
    <source>
        <dbReference type="EMBL" id="MDA2812999.1"/>
    </source>
</evidence>
<accession>A0ABT4U7R5</accession>
<evidence type="ECO:0000256" key="9">
    <source>
        <dbReference type="SAM" id="MobiDB-lite"/>
    </source>
</evidence>
<evidence type="ECO:0000256" key="3">
    <source>
        <dbReference type="ARBA" id="ARBA00022553"/>
    </source>
</evidence>
<feature type="signal peptide" evidence="10">
    <location>
        <begin position="1"/>
        <end position="17"/>
    </location>
</feature>
<comment type="caution">
    <text evidence="12">The sequence shown here is derived from an EMBL/GenBank/DDBJ whole genome shotgun (WGS) entry which is preliminary data.</text>
</comment>
<dbReference type="InterPro" id="IPR036890">
    <property type="entry name" value="HATPase_C_sf"/>
</dbReference>
<proteinExistence type="predicted"/>
<keyword evidence="8" id="KW-0902">Two-component regulatory system</keyword>
<keyword evidence="3" id="KW-0597">Phosphoprotein</keyword>